<organism evidence="1 2">
    <name type="scientific">Vitis vinifera</name>
    <name type="common">Grape</name>
    <dbReference type="NCBI Taxonomy" id="29760"/>
    <lineage>
        <taxon>Eukaryota</taxon>
        <taxon>Viridiplantae</taxon>
        <taxon>Streptophyta</taxon>
        <taxon>Embryophyta</taxon>
        <taxon>Tracheophyta</taxon>
        <taxon>Spermatophyta</taxon>
        <taxon>Magnoliopsida</taxon>
        <taxon>eudicotyledons</taxon>
        <taxon>Gunneridae</taxon>
        <taxon>Pentapetalae</taxon>
        <taxon>rosids</taxon>
        <taxon>Vitales</taxon>
        <taxon>Vitaceae</taxon>
        <taxon>Viteae</taxon>
        <taxon>Vitis</taxon>
    </lineage>
</organism>
<evidence type="ECO:0000313" key="2">
    <source>
        <dbReference type="Proteomes" id="UP001227230"/>
    </source>
</evidence>
<keyword evidence="2" id="KW-1185">Reference proteome</keyword>
<name>A0ABY9CIR1_VITVI</name>
<evidence type="ECO:0000313" key="1">
    <source>
        <dbReference type="EMBL" id="WJZ94419.1"/>
    </source>
</evidence>
<gene>
    <name evidence="1" type="ORF">VitviT2T_013281</name>
</gene>
<accession>A0ABY9CIR1</accession>
<dbReference type="EMBL" id="CP126656">
    <property type="protein sequence ID" value="WJZ94419.1"/>
    <property type="molecule type" value="Genomic_DNA"/>
</dbReference>
<sequence length="128" mass="14500">MLRQLERDSPSSDFFVTGAFKEIQLTEGKLTQGEAPRHHYANSYAFTVGSSDHPLKYPKPNPNPSLCIVLIVAGDQSSNHHHPQSQMGNLSISLFLYSESSLGYSRVCSKWDDAFQVRFMDRWLVPVR</sequence>
<dbReference type="Proteomes" id="UP001227230">
    <property type="component" value="Chromosome 9"/>
</dbReference>
<proteinExistence type="predicted"/>
<protein>
    <submittedName>
        <fullName evidence="1">Uncharacterized protein</fullName>
    </submittedName>
</protein>
<reference evidence="1 2" key="1">
    <citation type="journal article" date="2023" name="Hortic Res">
        <title>The complete reference genome for grapevine (Vitis vinifera L.) genetics and breeding.</title>
        <authorList>
            <person name="Shi X."/>
            <person name="Cao S."/>
            <person name="Wang X."/>
            <person name="Huang S."/>
            <person name="Wang Y."/>
            <person name="Liu Z."/>
            <person name="Liu W."/>
            <person name="Leng X."/>
            <person name="Peng Y."/>
            <person name="Wang N."/>
            <person name="Wang Y."/>
            <person name="Ma Z."/>
            <person name="Xu X."/>
            <person name="Zhang F."/>
            <person name="Xue H."/>
            <person name="Zhong H."/>
            <person name="Wang Y."/>
            <person name="Zhang K."/>
            <person name="Velt A."/>
            <person name="Avia K."/>
            <person name="Holtgrawe D."/>
            <person name="Grimplet J."/>
            <person name="Matus J.T."/>
            <person name="Ware D."/>
            <person name="Wu X."/>
            <person name="Wang H."/>
            <person name="Liu C."/>
            <person name="Fang Y."/>
            <person name="Rustenholz C."/>
            <person name="Cheng Z."/>
            <person name="Xiao H."/>
            <person name="Zhou Y."/>
        </authorList>
    </citation>
    <scope>NUCLEOTIDE SEQUENCE [LARGE SCALE GENOMIC DNA]</scope>
    <source>
        <strain evidence="2">cv. Pinot noir / PN40024</strain>
        <tissue evidence="1">Leaf</tissue>
    </source>
</reference>